<accession>A0ACC0U8Q0</accession>
<protein>
    <submittedName>
        <fullName evidence="1">Uncharacterized protein</fullName>
    </submittedName>
</protein>
<evidence type="ECO:0000313" key="1">
    <source>
        <dbReference type="EMBL" id="KAI9507227.1"/>
    </source>
</evidence>
<gene>
    <name evidence="1" type="ORF">F5148DRAFT_1207179</name>
</gene>
<organism evidence="1 2">
    <name type="scientific">Russula earlei</name>
    <dbReference type="NCBI Taxonomy" id="71964"/>
    <lineage>
        <taxon>Eukaryota</taxon>
        <taxon>Fungi</taxon>
        <taxon>Dikarya</taxon>
        <taxon>Basidiomycota</taxon>
        <taxon>Agaricomycotina</taxon>
        <taxon>Agaricomycetes</taxon>
        <taxon>Russulales</taxon>
        <taxon>Russulaceae</taxon>
        <taxon>Russula</taxon>
    </lineage>
</organism>
<dbReference type="EMBL" id="JAGFNK010000135">
    <property type="protein sequence ID" value="KAI9507227.1"/>
    <property type="molecule type" value="Genomic_DNA"/>
</dbReference>
<comment type="caution">
    <text evidence="1">The sequence shown here is derived from an EMBL/GenBank/DDBJ whole genome shotgun (WGS) entry which is preliminary data.</text>
</comment>
<proteinExistence type="predicted"/>
<sequence>MPMRTAFTFAMICLAGGLVPSLAIWRTWEQLSPREKELVAAQQARIDQYEASWPKGKDWSNLSEAERDCLREKRAKMGVQLQDMYKYCGR</sequence>
<dbReference type="Proteomes" id="UP001207468">
    <property type="component" value="Unassembled WGS sequence"/>
</dbReference>
<keyword evidence="2" id="KW-1185">Reference proteome</keyword>
<evidence type="ECO:0000313" key="2">
    <source>
        <dbReference type="Proteomes" id="UP001207468"/>
    </source>
</evidence>
<reference evidence="1" key="1">
    <citation type="submission" date="2021-03" db="EMBL/GenBank/DDBJ databases">
        <title>Evolutionary priming and transition to the ectomycorrhizal habit in an iconic lineage of mushroom-forming fungi: is preadaptation a requirement?</title>
        <authorList>
            <consortium name="DOE Joint Genome Institute"/>
            <person name="Looney B.P."/>
            <person name="Miyauchi S."/>
            <person name="Morin E."/>
            <person name="Drula E."/>
            <person name="Courty P.E."/>
            <person name="Chicoki N."/>
            <person name="Fauchery L."/>
            <person name="Kohler A."/>
            <person name="Kuo A."/>
            <person name="LaButti K."/>
            <person name="Pangilinan J."/>
            <person name="Lipzen A."/>
            <person name="Riley R."/>
            <person name="Andreopoulos W."/>
            <person name="He G."/>
            <person name="Johnson J."/>
            <person name="Barry K.W."/>
            <person name="Grigoriev I.V."/>
            <person name="Nagy L."/>
            <person name="Hibbett D."/>
            <person name="Henrissat B."/>
            <person name="Matheny P.B."/>
            <person name="Labbe J."/>
            <person name="Martin A.F."/>
        </authorList>
    </citation>
    <scope>NUCLEOTIDE SEQUENCE</scope>
    <source>
        <strain evidence="1">BPL698</strain>
    </source>
</reference>
<name>A0ACC0U8Q0_9AGAM</name>